<dbReference type="RefSeq" id="WP_246607203.1">
    <property type="nucleotide sequence ID" value="NZ_BOQN01000051.1"/>
</dbReference>
<dbReference type="PRINTS" id="PR00081">
    <property type="entry name" value="GDHRDH"/>
</dbReference>
<gene>
    <name evidence="4" type="ORF">Ato02nite_038580</name>
</gene>
<dbReference type="Proteomes" id="UP000677082">
    <property type="component" value="Unassembled WGS sequence"/>
</dbReference>
<comment type="similarity">
    <text evidence="1 2">Belongs to the short-chain dehydrogenases/reductases (SDR) family.</text>
</comment>
<feature type="region of interest" description="Disordered" evidence="3">
    <location>
        <begin position="61"/>
        <end position="106"/>
    </location>
</feature>
<evidence type="ECO:0000256" key="3">
    <source>
        <dbReference type="SAM" id="MobiDB-lite"/>
    </source>
</evidence>
<sequence>MDPLDFTGRAVVVTGGTRGIGAAIAAAFLAAGARVLVCGRTPPDPSAAADADARDSVRADNFDREAVGDGGRVSDVDRAGARDGGRVPDVDGAGARDGGRAPDFFRSDVRDPAQAAALVEAAVARLGRIDVLVNNAGGAPPAPAATASPRLHAKIIELNLLAPLHVSQAANAVMQRQPGGGVILMIGSVSGTRPSPGTAAYGAAKAGLHHLATTLAAEWAPAVRVNSVIPGPVAEAEPDSRAVAGAGPDSRSAVGADSGPMAPAGPDSGAAAQIGPDAGVGLGLDPEAVTRTVPFGRPATAAEVAGVCLLLASPLASYVSGAALAVHGGGEWPGYLADLRAAAYPAQK</sequence>
<feature type="compositionally biased region" description="Basic and acidic residues" evidence="3">
    <location>
        <begin position="61"/>
        <end position="89"/>
    </location>
</feature>
<proteinExistence type="inferred from homology"/>
<comment type="caution">
    <text evidence="4">The sequence shown here is derived from an EMBL/GenBank/DDBJ whole genome shotgun (WGS) entry which is preliminary data.</text>
</comment>
<accession>A0A919TCU4</accession>
<dbReference type="GO" id="GO:0016616">
    <property type="term" value="F:oxidoreductase activity, acting on the CH-OH group of donors, NAD or NADP as acceptor"/>
    <property type="evidence" value="ECO:0007669"/>
    <property type="project" value="TreeGrafter"/>
</dbReference>
<dbReference type="Gene3D" id="3.40.50.720">
    <property type="entry name" value="NAD(P)-binding Rossmann-like Domain"/>
    <property type="match status" value="1"/>
</dbReference>
<evidence type="ECO:0008006" key="6">
    <source>
        <dbReference type="Google" id="ProtNLM"/>
    </source>
</evidence>
<dbReference type="CDD" id="cd05233">
    <property type="entry name" value="SDR_c"/>
    <property type="match status" value="1"/>
</dbReference>
<dbReference type="PROSITE" id="PS00061">
    <property type="entry name" value="ADH_SHORT"/>
    <property type="match status" value="1"/>
</dbReference>
<dbReference type="InterPro" id="IPR002347">
    <property type="entry name" value="SDR_fam"/>
</dbReference>
<evidence type="ECO:0000313" key="5">
    <source>
        <dbReference type="Proteomes" id="UP000677082"/>
    </source>
</evidence>
<dbReference type="SUPFAM" id="SSF51735">
    <property type="entry name" value="NAD(P)-binding Rossmann-fold domains"/>
    <property type="match status" value="1"/>
</dbReference>
<protein>
    <recommendedName>
        <fullName evidence="6">SDR family oxidoreductase</fullName>
    </recommendedName>
</protein>
<dbReference type="Pfam" id="PF00106">
    <property type="entry name" value="adh_short"/>
    <property type="match status" value="2"/>
</dbReference>
<dbReference type="PANTHER" id="PTHR42760">
    <property type="entry name" value="SHORT-CHAIN DEHYDROGENASES/REDUCTASES FAMILY MEMBER"/>
    <property type="match status" value="1"/>
</dbReference>
<dbReference type="InterPro" id="IPR036291">
    <property type="entry name" value="NAD(P)-bd_dom_sf"/>
</dbReference>
<evidence type="ECO:0000256" key="1">
    <source>
        <dbReference type="ARBA" id="ARBA00006484"/>
    </source>
</evidence>
<reference evidence="4 5" key="1">
    <citation type="submission" date="2021-03" db="EMBL/GenBank/DDBJ databases">
        <title>Whole genome shotgun sequence of Actinoplanes toevensis NBRC 105298.</title>
        <authorList>
            <person name="Komaki H."/>
            <person name="Tamura T."/>
        </authorList>
    </citation>
    <scope>NUCLEOTIDE SEQUENCE [LARGE SCALE GENOMIC DNA]</scope>
    <source>
        <strain evidence="4 5">NBRC 105298</strain>
    </source>
</reference>
<organism evidence="4 5">
    <name type="scientific">Paractinoplanes toevensis</name>
    <dbReference type="NCBI Taxonomy" id="571911"/>
    <lineage>
        <taxon>Bacteria</taxon>
        <taxon>Bacillati</taxon>
        <taxon>Actinomycetota</taxon>
        <taxon>Actinomycetes</taxon>
        <taxon>Micromonosporales</taxon>
        <taxon>Micromonosporaceae</taxon>
        <taxon>Paractinoplanes</taxon>
    </lineage>
</organism>
<dbReference type="PRINTS" id="PR00080">
    <property type="entry name" value="SDRFAMILY"/>
</dbReference>
<evidence type="ECO:0000256" key="2">
    <source>
        <dbReference type="RuleBase" id="RU000363"/>
    </source>
</evidence>
<dbReference type="EMBL" id="BOQN01000051">
    <property type="protein sequence ID" value="GIM92065.1"/>
    <property type="molecule type" value="Genomic_DNA"/>
</dbReference>
<dbReference type="Pfam" id="PF13561">
    <property type="entry name" value="adh_short_C2"/>
    <property type="match status" value="1"/>
</dbReference>
<name>A0A919TCU4_9ACTN</name>
<keyword evidence="5" id="KW-1185">Reference proteome</keyword>
<evidence type="ECO:0000313" key="4">
    <source>
        <dbReference type="EMBL" id="GIM92065.1"/>
    </source>
</evidence>
<feature type="compositionally biased region" description="Basic and acidic residues" evidence="3">
    <location>
        <begin position="97"/>
        <end position="106"/>
    </location>
</feature>
<dbReference type="AlphaFoldDB" id="A0A919TCU4"/>
<feature type="region of interest" description="Disordered" evidence="3">
    <location>
        <begin position="236"/>
        <end position="277"/>
    </location>
</feature>
<dbReference type="InterPro" id="IPR020904">
    <property type="entry name" value="Sc_DH/Rdtase_CS"/>
</dbReference>